<dbReference type="AlphaFoldDB" id="T1D0V2"/>
<organism evidence="1 2">
    <name type="scientific">Helicobacter fennelliae MRY12-0050</name>
    <dbReference type="NCBI Taxonomy" id="1325130"/>
    <lineage>
        <taxon>Bacteria</taxon>
        <taxon>Pseudomonadati</taxon>
        <taxon>Campylobacterota</taxon>
        <taxon>Epsilonproteobacteria</taxon>
        <taxon>Campylobacterales</taxon>
        <taxon>Helicobacteraceae</taxon>
        <taxon>Helicobacter</taxon>
    </lineage>
</organism>
<proteinExistence type="predicted"/>
<protein>
    <submittedName>
        <fullName evidence="1">Uncharacterized protein</fullName>
    </submittedName>
</protein>
<evidence type="ECO:0000313" key="2">
    <source>
        <dbReference type="Proteomes" id="UP000018143"/>
    </source>
</evidence>
<name>T1D0V2_9HELI</name>
<dbReference type="Proteomes" id="UP000018143">
    <property type="component" value="Unassembled WGS sequence"/>
</dbReference>
<evidence type="ECO:0000313" key="1">
    <source>
        <dbReference type="EMBL" id="GAD19840.1"/>
    </source>
</evidence>
<accession>T1D0V2</accession>
<keyword evidence="2" id="KW-1185">Reference proteome</keyword>
<comment type="caution">
    <text evidence="1">The sequence shown here is derived from an EMBL/GenBank/DDBJ whole genome shotgun (WGS) entry which is preliminary data.</text>
</comment>
<dbReference type="EMBL" id="BASD01000027">
    <property type="protein sequence ID" value="GAD19840.1"/>
    <property type="molecule type" value="Genomic_DNA"/>
</dbReference>
<gene>
    <name evidence="1" type="ORF">HFN_1080</name>
</gene>
<reference evidence="1 2" key="1">
    <citation type="journal article" date="2013" name="Genome Announc.">
        <title>Draft Genome Sequence of Helicobacter fennelliae Strain MRY12-0050, Isolated from a Bacteremia Patient.</title>
        <authorList>
            <person name="Rimbara E."/>
            <person name="Matsui M."/>
            <person name="Mori S."/>
            <person name="Suzuki S."/>
            <person name="Suzuki M."/>
            <person name="Kim H."/>
            <person name="Sekizuka T."/>
            <person name="Kuroda M."/>
            <person name="Shibayama K."/>
        </authorList>
    </citation>
    <scope>NUCLEOTIDE SEQUENCE [LARGE SCALE GENOMIC DNA]</scope>
    <source>
        <strain evidence="1 2">MRY12-0050</strain>
    </source>
</reference>
<sequence length="38" mass="4482">MHHNVSRYCVGDLDLVCVLDKLTTHALYQFNRELRALH</sequence>
<dbReference type="STRING" id="1325130.HFN_1080"/>